<dbReference type="Pfam" id="PF07876">
    <property type="entry name" value="Dabb"/>
    <property type="match status" value="1"/>
</dbReference>
<sequence>MIQHTIVFKLKHSPGSPEEKEFLADTFKFSDIPGVQNFKCLRQTSKQNTYDFGISMEFASQEDYDRYTHHPVHQTLVKERWIPEVSEFLEIDYASLA</sequence>
<dbReference type="PROSITE" id="PS51502">
    <property type="entry name" value="S_R_A_B_BARREL"/>
    <property type="match status" value="1"/>
</dbReference>
<comment type="caution">
    <text evidence="2">The sequence shown here is derived from an EMBL/GenBank/DDBJ whole genome shotgun (WGS) entry which is preliminary data.</text>
</comment>
<gene>
    <name evidence="2" type="ORF">FHS03_000601</name>
</gene>
<dbReference type="SUPFAM" id="SSF54909">
    <property type="entry name" value="Dimeric alpha+beta barrel"/>
    <property type="match status" value="1"/>
</dbReference>
<dbReference type="EMBL" id="JACHXD010000001">
    <property type="protein sequence ID" value="MBB3117582.1"/>
    <property type="molecule type" value="Genomic_DNA"/>
</dbReference>
<evidence type="ECO:0000313" key="2">
    <source>
        <dbReference type="EMBL" id="MBB3117582.1"/>
    </source>
</evidence>
<accession>A0A7W5B6T1</accession>
<evidence type="ECO:0000259" key="1">
    <source>
        <dbReference type="PROSITE" id="PS51502"/>
    </source>
</evidence>
<keyword evidence="3" id="KW-1185">Reference proteome</keyword>
<evidence type="ECO:0000313" key="3">
    <source>
        <dbReference type="Proteomes" id="UP000541535"/>
    </source>
</evidence>
<protein>
    <recommendedName>
        <fullName evidence="1">Stress-response A/B barrel domain-containing protein</fullName>
    </recommendedName>
</protein>
<dbReference type="InterPro" id="IPR013097">
    <property type="entry name" value="Dabb"/>
</dbReference>
<dbReference type="AlphaFoldDB" id="A0A7W5B6T1"/>
<dbReference type="Gene3D" id="3.30.70.100">
    <property type="match status" value="1"/>
</dbReference>
<dbReference type="InterPro" id="IPR011008">
    <property type="entry name" value="Dimeric_a/b-barrel"/>
</dbReference>
<dbReference type="Proteomes" id="UP000541535">
    <property type="component" value="Unassembled WGS sequence"/>
</dbReference>
<name>A0A7W5B6T1_9BURK</name>
<reference evidence="2 3" key="1">
    <citation type="submission" date="2020-08" db="EMBL/GenBank/DDBJ databases">
        <title>Genomic Encyclopedia of Type Strains, Phase III (KMG-III): the genomes of soil and plant-associated and newly described type strains.</title>
        <authorList>
            <person name="Whitman W."/>
        </authorList>
    </citation>
    <scope>NUCLEOTIDE SEQUENCE [LARGE SCALE GENOMIC DNA]</scope>
    <source>
        <strain evidence="2 3">CECT 8897</strain>
    </source>
</reference>
<dbReference type="RefSeq" id="WP_183439511.1">
    <property type="nucleotide sequence ID" value="NZ_JACHXD010000001.1"/>
</dbReference>
<feature type="domain" description="Stress-response A/B barrel" evidence="1">
    <location>
        <begin position="2"/>
        <end position="93"/>
    </location>
</feature>
<dbReference type="SMART" id="SM00886">
    <property type="entry name" value="Dabb"/>
    <property type="match status" value="1"/>
</dbReference>
<proteinExistence type="predicted"/>
<organism evidence="2 3">
    <name type="scientific">Pseudoduganella violacea</name>
    <dbReference type="NCBI Taxonomy" id="1715466"/>
    <lineage>
        <taxon>Bacteria</taxon>
        <taxon>Pseudomonadati</taxon>
        <taxon>Pseudomonadota</taxon>
        <taxon>Betaproteobacteria</taxon>
        <taxon>Burkholderiales</taxon>
        <taxon>Oxalobacteraceae</taxon>
        <taxon>Telluria group</taxon>
        <taxon>Pseudoduganella</taxon>
    </lineage>
</organism>